<dbReference type="STRING" id="1185876.BN8_00587"/>
<dbReference type="Gene3D" id="2.30.30.730">
    <property type="match status" value="1"/>
</dbReference>
<dbReference type="OrthoDB" id="675198at2"/>
<dbReference type="InterPro" id="IPR049282">
    <property type="entry name" value="BVU_3817_N_sf"/>
</dbReference>
<keyword evidence="5" id="KW-1185">Reference proteome</keyword>
<proteinExistence type="predicted"/>
<dbReference type="Pfam" id="PF18347">
    <property type="entry name" value="DUF5606"/>
    <property type="match status" value="1"/>
</dbReference>
<dbReference type="EMBL" id="CAIT01000004">
    <property type="protein sequence ID" value="CCH51646.1"/>
    <property type="molecule type" value="Genomic_DNA"/>
</dbReference>
<evidence type="ECO:0000313" key="5">
    <source>
        <dbReference type="Proteomes" id="UP000009309"/>
    </source>
</evidence>
<dbReference type="Gene3D" id="1.10.10.1650">
    <property type="match status" value="1"/>
</dbReference>
<dbReference type="AlphaFoldDB" id="I2GCM2"/>
<evidence type="ECO:0000313" key="4">
    <source>
        <dbReference type="EMBL" id="CCH51646.1"/>
    </source>
</evidence>
<evidence type="ECO:0000256" key="1">
    <source>
        <dbReference type="SAM" id="MobiDB-lite"/>
    </source>
</evidence>
<name>I2GCM2_9BACT</name>
<dbReference type="eggNOG" id="ENOG502ZPSM">
    <property type="taxonomic scope" value="Bacteria"/>
</dbReference>
<feature type="region of interest" description="Disordered" evidence="1">
    <location>
        <begin position="133"/>
        <end position="160"/>
    </location>
</feature>
<dbReference type="InterPro" id="IPR041218">
    <property type="entry name" value="DUF5606"/>
</dbReference>
<dbReference type="RefSeq" id="WP_009280232.1">
    <property type="nucleotide sequence ID" value="NZ_CAIT01000004.1"/>
</dbReference>
<organism evidence="4 5">
    <name type="scientific">Fibrisoma limi BUZ 3</name>
    <dbReference type="NCBI Taxonomy" id="1185876"/>
    <lineage>
        <taxon>Bacteria</taxon>
        <taxon>Pseudomonadati</taxon>
        <taxon>Bacteroidota</taxon>
        <taxon>Cytophagia</taxon>
        <taxon>Cytophagales</taxon>
        <taxon>Spirosomataceae</taxon>
        <taxon>Fibrisoma</taxon>
    </lineage>
</organism>
<comment type="caution">
    <text evidence="4">The sequence shown here is derived from an EMBL/GenBank/DDBJ whole genome shotgun (WGS) entry which is preliminary data.</text>
</comment>
<dbReference type="Pfam" id="PF21186">
    <property type="entry name" value="DUF6852"/>
    <property type="match status" value="1"/>
</dbReference>
<dbReference type="Proteomes" id="UP000009309">
    <property type="component" value="Unassembled WGS sequence"/>
</dbReference>
<dbReference type="InterPro" id="IPR049280">
    <property type="entry name" value="DUF6852"/>
</dbReference>
<feature type="domain" description="DUF5606" evidence="2">
    <location>
        <begin position="4"/>
        <end position="50"/>
    </location>
</feature>
<dbReference type="InterPro" id="IPR049281">
    <property type="entry name" value="BVU_3817-like_C_sf"/>
</dbReference>
<gene>
    <name evidence="4" type="ORF">BN8_00587</name>
</gene>
<sequence length="160" mass="17593">MEALKQIANIAGQSGLFRILKPSRTGVIVESLDDKKAKTMMGPTARVSVLNDISIYVDTPDQSIPLANVLTAINEKYGENLTVNAKGSNDELADFMESVVPEYDRERVRASDIRKLITWYGILRQYAPEVFETQEAAPAPEAETAPETTDSAETQEESNA</sequence>
<protein>
    <submittedName>
        <fullName evidence="4">Uncharacterized protein</fullName>
    </submittedName>
</protein>
<feature type="domain" description="DUF6852" evidence="3">
    <location>
        <begin position="53"/>
        <end position="123"/>
    </location>
</feature>
<evidence type="ECO:0000259" key="3">
    <source>
        <dbReference type="Pfam" id="PF21186"/>
    </source>
</evidence>
<reference evidence="4 5" key="1">
    <citation type="journal article" date="2012" name="J. Bacteriol.">
        <title>Genome Sequence of the Filamentous Bacterium Fibrisoma limi BUZ 3T.</title>
        <authorList>
            <person name="Filippini M."/>
            <person name="Qi W."/>
            <person name="Jaenicke S."/>
            <person name="Goesmann A."/>
            <person name="Smits T.H."/>
            <person name="Bagheri H.C."/>
        </authorList>
    </citation>
    <scope>NUCLEOTIDE SEQUENCE [LARGE SCALE GENOMIC DNA]</scope>
    <source>
        <strain evidence="5">BUZ 3T</strain>
    </source>
</reference>
<feature type="compositionally biased region" description="Low complexity" evidence="1">
    <location>
        <begin position="133"/>
        <end position="152"/>
    </location>
</feature>
<evidence type="ECO:0000259" key="2">
    <source>
        <dbReference type="Pfam" id="PF18347"/>
    </source>
</evidence>
<accession>I2GCM2</accession>